<sequence>MDPHTLNDPPRASLAALPPELALRVAQSLDPQSLVRLGRTSSRLHAIACTESLWKRIVLDLVAQPGHAAPPTGDDAPPLASSSPTSSSTWQAQAKALLPHSHHLGFFASNQPYSSRIIRVSIVAPTLVPPAPDAPPPTYSIHAAQFVPRNRFDNPLYPLLGDGRPFGSSRDPINPAAYVVNPRLNLDHPYSGLSVDVLEPIFDSSSAPVFDISPTDGPCLARGYSNMARLGDFSPAVPQSTPVLRLALEPVTERVERNAAATHPDGAPSSRLDELNPESLFALFSGRLPRRQWPTLALVGLEQVSTADIPVLRAGRTDPPRNILRLAPGSGGAFRGLVEALKDRNGERPLAQVVQPSSPSSSTQDDEAFVTGFRIRARRTPRTPPGAATSGAHERAETSSSAGTGERWSAPGAATRRRGVGGNGGPAVLWHGTERDPDDEPQVTILRAGDEGEGGFVLRIPDNDDRRPRRRSADTGVDVDEPMLDGTRAAAGSDDSDDSDAERASLADLVDSASESFFPIKAPARPLSWDDPSPVDEHGDVLASSLEGLWLGTYGGHGLEFVHLTTGFVEMPVDEDEGRAEERRGYDSSDSEGEDRRVQYRRVVTATKVTGDPNVPSGQTSWVAILPPSSRHSHPLAATVPTVPLSTFERLSELDPHSPQYLALNNGAGPDWSVGTARAYGRIALTGFASPSWTGAQSVEELHLRWEDLQKVGVFKRVRV</sequence>
<dbReference type="UniPathway" id="UPA00143"/>
<feature type="domain" description="F-box" evidence="4">
    <location>
        <begin position="11"/>
        <end position="57"/>
    </location>
</feature>
<feature type="compositionally biased region" description="Low complexity" evidence="3">
    <location>
        <begin position="76"/>
        <end position="88"/>
    </location>
</feature>
<protein>
    <recommendedName>
        <fullName evidence="4">F-box domain-containing protein</fullName>
    </recommendedName>
</protein>
<organism evidence="5 6">
    <name type="scientific">Rhodotorula graminis (strain WP1)</name>
    <dbReference type="NCBI Taxonomy" id="578459"/>
    <lineage>
        <taxon>Eukaryota</taxon>
        <taxon>Fungi</taxon>
        <taxon>Dikarya</taxon>
        <taxon>Basidiomycota</taxon>
        <taxon>Pucciniomycotina</taxon>
        <taxon>Microbotryomycetes</taxon>
        <taxon>Sporidiobolales</taxon>
        <taxon>Sporidiobolaceae</taxon>
        <taxon>Rhodotorula</taxon>
    </lineage>
</organism>
<evidence type="ECO:0000313" key="5">
    <source>
        <dbReference type="EMBL" id="KPV78458.1"/>
    </source>
</evidence>
<proteinExistence type="predicted"/>
<reference evidence="5 6" key="1">
    <citation type="journal article" date="2015" name="Front. Microbiol.">
        <title>Genome sequence of the plant growth promoting endophytic yeast Rhodotorula graminis WP1.</title>
        <authorList>
            <person name="Firrincieli A."/>
            <person name="Otillar R."/>
            <person name="Salamov A."/>
            <person name="Schmutz J."/>
            <person name="Khan Z."/>
            <person name="Redman R.S."/>
            <person name="Fleck N.D."/>
            <person name="Lindquist E."/>
            <person name="Grigoriev I.V."/>
            <person name="Doty S.L."/>
        </authorList>
    </citation>
    <scope>NUCLEOTIDE SEQUENCE [LARGE SCALE GENOMIC DNA]</scope>
    <source>
        <strain evidence="5 6">WP1</strain>
    </source>
</reference>
<dbReference type="PROSITE" id="PS50181">
    <property type="entry name" value="FBOX"/>
    <property type="match status" value="1"/>
</dbReference>
<dbReference type="PANTHER" id="PTHR10706:SF130">
    <property type="entry name" value="F-BOX ONLY PROTEIN 31"/>
    <property type="match status" value="1"/>
</dbReference>
<dbReference type="Gene3D" id="1.20.1280.50">
    <property type="match status" value="1"/>
</dbReference>
<gene>
    <name evidence="5" type="ORF">RHOBADRAFT_50923</name>
</gene>
<evidence type="ECO:0000256" key="1">
    <source>
        <dbReference type="ARBA" id="ARBA00004906"/>
    </source>
</evidence>
<feature type="compositionally biased region" description="Basic and acidic residues" evidence="3">
    <location>
        <begin position="461"/>
        <end position="473"/>
    </location>
</feature>
<name>A0A194SCK1_RHOGW</name>
<evidence type="ECO:0000256" key="3">
    <source>
        <dbReference type="SAM" id="MobiDB-lite"/>
    </source>
</evidence>
<dbReference type="Pfam" id="PF12014">
    <property type="entry name" value="Cyclin_D1_bind"/>
    <property type="match status" value="1"/>
</dbReference>
<dbReference type="GO" id="GO:0016567">
    <property type="term" value="P:protein ubiquitination"/>
    <property type="evidence" value="ECO:0007669"/>
    <property type="project" value="UniProtKB-UniPathway"/>
</dbReference>
<dbReference type="EMBL" id="KQ474073">
    <property type="protein sequence ID" value="KPV78458.1"/>
    <property type="molecule type" value="Genomic_DNA"/>
</dbReference>
<evidence type="ECO:0000256" key="2">
    <source>
        <dbReference type="ARBA" id="ARBA00022786"/>
    </source>
</evidence>
<evidence type="ECO:0000259" key="4">
    <source>
        <dbReference type="PROSITE" id="PS50181"/>
    </source>
</evidence>
<accession>A0A194SCK1</accession>
<dbReference type="PANTHER" id="PTHR10706">
    <property type="entry name" value="F-BOX FAMILY PROTEIN"/>
    <property type="match status" value="1"/>
</dbReference>
<keyword evidence="2" id="KW-0833">Ubl conjugation pathway</keyword>
<dbReference type="InterPro" id="IPR001810">
    <property type="entry name" value="F-box_dom"/>
</dbReference>
<feature type="region of interest" description="Disordered" evidence="3">
    <location>
        <begin position="573"/>
        <end position="597"/>
    </location>
</feature>
<feature type="region of interest" description="Disordered" evidence="3">
    <location>
        <begin position="67"/>
        <end position="88"/>
    </location>
</feature>
<evidence type="ECO:0000313" key="6">
    <source>
        <dbReference type="Proteomes" id="UP000053890"/>
    </source>
</evidence>
<dbReference type="GeneID" id="28976005"/>
<keyword evidence="6" id="KW-1185">Reference proteome</keyword>
<dbReference type="InterPro" id="IPR036047">
    <property type="entry name" value="F-box-like_dom_sf"/>
</dbReference>
<dbReference type="Proteomes" id="UP000053890">
    <property type="component" value="Unassembled WGS sequence"/>
</dbReference>
<dbReference type="AlphaFoldDB" id="A0A194SCK1"/>
<comment type="pathway">
    <text evidence="1">Protein modification; protein ubiquitination.</text>
</comment>
<dbReference type="OMA" id="WIDESHA"/>
<dbReference type="RefSeq" id="XP_018274507.1">
    <property type="nucleotide sequence ID" value="XM_018415557.1"/>
</dbReference>
<dbReference type="SUPFAM" id="SSF81383">
    <property type="entry name" value="F-box domain"/>
    <property type="match status" value="1"/>
</dbReference>
<dbReference type="OrthoDB" id="722566at2759"/>
<dbReference type="InterPro" id="IPR045048">
    <property type="entry name" value="FBXO31/39"/>
</dbReference>
<dbReference type="Pfam" id="PF12937">
    <property type="entry name" value="F-box-like"/>
    <property type="match status" value="1"/>
</dbReference>
<feature type="region of interest" description="Disordered" evidence="3">
    <location>
        <begin position="374"/>
        <end position="504"/>
    </location>
</feature>